<organism evidence="1 2">
    <name type="scientific">Cirrhinus molitorella</name>
    <name type="common">mud carp</name>
    <dbReference type="NCBI Taxonomy" id="172907"/>
    <lineage>
        <taxon>Eukaryota</taxon>
        <taxon>Metazoa</taxon>
        <taxon>Chordata</taxon>
        <taxon>Craniata</taxon>
        <taxon>Vertebrata</taxon>
        <taxon>Euteleostomi</taxon>
        <taxon>Actinopterygii</taxon>
        <taxon>Neopterygii</taxon>
        <taxon>Teleostei</taxon>
        <taxon>Ostariophysi</taxon>
        <taxon>Cypriniformes</taxon>
        <taxon>Cyprinidae</taxon>
        <taxon>Labeoninae</taxon>
        <taxon>Labeonini</taxon>
        <taxon>Cirrhinus</taxon>
    </lineage>
</organism>
<feature type="non-terminal residue" evidence="1">
    <location>
        <position position="77"/>
    </location>
</feature>
<sequence>MEQYGDIYRCAVAKYSRVATAPSDTVGDGRIDASVARLAKDNPETLSVGTREMCHTKGPFSPCDRIKSVINLFVIDE</sequence>
<evidence type="ECO:0000313" key="1">
    <source>
        <dbReference type="EMBL" id="KAL1255382.1"/>
    </source>
</evidence>
<evidence type="ECO:0000313" key="2">
    <source>
        <dbReference type="Proteomes" id="UP001558613"/>
    </source>
</evidence>
<reference evidence="1 2" key="1">
    <citation type="submission" date="2023-09" db="EMBL/GenBank/DDBJ databases">
        <authorList>
            <person name="Wang M."/>
        </authorList>
    </citation>
    <scope>NUCLEOTIDE SEQUENCE [LARGE SCALE GENOMIC DNA]</scope>
    <source>
        <strain evidence="1">GT-2023</strain>
        <tissue evidence="1">Liver</tissue>
    </source>
</reference>
<dbReference type="EMBL" id="JAYMGO010000019">
    <property type="protein sequence ID" value="KAL1255382.1"/>
    <property type="molecule type" value="Genomic_DNA"/>
</dbReference>
<protein>
    <submittedName>
        <fullName evidence="1">Uncharacterized protein</fullName>
    </submittedName>
</protein>
<proteinExistence type="predicted"/>
<accession>A0ABR3LR62</accession>
<name>A0ABR3LR62_9TELE</name>
<keyword evidence="2" id="KW-1185">Reference proteome</keyword>
<gene>
    <name evidence="1" type="ORF">QQF64_013443</name>
</gene>
<comment type="caution">
    <text evidence="1">The sequence shown here is derived from an EMBL/GenBank/DDBJ whole genome shotgun (WGS) entry which is preliminary data.</text>
</comment>
<dbReference type="Proteomes" id="UP001558613">
    <property type="component" value="Unassembled WGS sequence"/>
</dbReference>